<dbReference type="InParanoid" id="A0A1D6LPC1"/>
<dbReference type="Gene3D" id="3.40.190.80">
    <property type="match status" value="1"/>
</dbReference>
<sequence>MSAEEAQEEIGRLQKSILLVLSTGNGVNGFTLDPSLGEFILTHPNIKIAKKGKIYSVNEGNAKNWDGPTAKFVEKCKYPEDGSPPRSFRYIRRPLNLLPLNFTTDPQCSSGATMIEAPTLRHSLGQDREDISEVQYPNTIYSSLMFLIVFHVTFIGVAYLGFVSSMAEKKTEMINIIQNCAVNHIACCVVYSQCGNRTVSSDKSIDRRTASWIVLSVWTRNDDNTLISRLLLLL</sequence>
<dbReference type="InterPro" id="IPR000146">
    <property type="entry name" value="FBPase_class-1"/>
</dbReference>
<reference evidence="2" key="1">
    <citation type="submission" date="2015-12" db="EMBL/GenBank/DDBJ databases">
        <title>Update maize B73 reference genome by single molecule sequencing technologies.</title>
        <authorList>
            <consortium name="Maize Genome Sequencing Project"/>
            <person name="Ware D."/>
        </authorList>
    </citation>
    <scope>NUCLEOTIDE SEQUENCE</scope>
    <source>
        <tissue evidence="2">Seedling</tissue>
    </source>
</reference>
<name>A0A1D6LPC1_MAIZE</name>
<dbReference type="GO" id="GO:0005975">
    <property type="term" value="P:carbohydrate metabolic process"/>
    <property type="evidence" value="ECO:0007669"/>
    <property type="project" value="InterPro"/>
</dbReference>
<proteinExistence type="predicted"/>
<gene>
    <name evidence="2" type="ORF">ZEAMMB73_Zm00001d036552</name>
</gene>
<dbReference type="STRING" id="4577.A0A1D6LPC1"/>
<protein>
    <recommendedName>
        <fullName evidence="1">D-fructose-1,6-bisphosphate 1-phosphohydrolase</fullName>
    </recommendedName>
</protein>
<evidence type="ECO:0000313" key="2">
    <source>
        <dbReference type="EMBL" id="AQK81349.1"/>
    </source>
</evidence>
<organism evidence="2">
    <name type="scientific">Zea mays</name>
    <name type="common">Maize</name>
    <dbReference type="NCBI Taxonomy" id="4577"/>
    <lineage>
        <taxon>Eukaryota</taxon>
        <taxon>Viridiplantae</taxon>
        <taxon>Streptophyta</taxon>
        <taxon>Embryophyta</taxon>
        <taxon>Tracheophyta</taxon>
        <taxon>Spermatophyta</taxon>
        <taxon>Magnoliopsida</taxon>
        <taxon>Liliopsida</taxon>
        <taxon>Poales</taxon>
        <taxon>Poaceae</taxon>
        <taxon>PACMAD clade</taxon>
        <taxon>Panicoideae</taxon>
        <taxon>Andropogonodae</taxon>
        <taxon>Andropogoneae</taxon>
        <taxon>Tripsacinae</taxon>
        <taxon>Zea</taxon>
    </lineage>
</organism>
<dbReference type="EMBL" id="CM000782">
    <property type="protein sequence ID" value="AQK81349.1"/>
    <property type="molecule type" value="Genomic_DNA"/>
</dbReference>
<dbReference type="SMR" id="A0A1D6LPC1"/>
<dbReference type="AlphaFoldDB" id="A0A1D6LPC1"/>
<dbReference type="InterPro" id="IPR028343">
    <property type="entry name" value="FBPtase"/>
</dbReference>
<accession>A0A1D6LPC1</accession>
<evidence type="ECO:0000256" key="1">
    <source>
        <dbReference type="ARBA" id="ARBA00032973"/>
    </source>
</evidence>
<dbReference type="GO" id="GO:0042132">
    <property type="term" value="F:fructose 1,6-bisphosphate 1-phosphatase activity"/>
    <property type="evidence" value="ECO:0007669"/>
    <property type="project" value="InterPro"/>
</dbReference>
<dbReference type="PANTHER" id="PTHR11556:SF43">
    <property type="entry name" value="FRUCTOSE-BISPHOSPHATASE"/>
    <property type="match status" value="1"/>
</dbReference>
<dbReference type="PANTHER" id="PTHR11556">
    <property type="entry name" value="FRUCTOSE-1,6-BISPHOSPHATASE-RELATED"/>
    <property type="match status" value="1"/>
</dbReference>
<dbReference type="PRINTS" id="PR00115">
    <property type="entry name" value="F16BPHPHTASE"/>
</dbReference>
<feature type="non-terminal residue" evidence="2">
    <location>
        <position position="234"/>
    </location>
</feature>
<dbReference type="Gene3D" id="3.30.540.10">
    <property type="entry name" value="Fructose-1,6-Bisphosphatase, subunit A, domain 1"/>
    <property type="match status" value="1"/>
</dbReference>
<dbReference type="SUPFAM" id="SSF56655">
    <property type="entry name" value="Carbohydrate phosphatase"/>
    <property type="match status" value="1"/>
</dbReference>